<protein>
    <recommendedName>
        <fullName evidence="3">GH16 domain-containing protein</fullName>
    </recommendedName>
</protein>
<gene>
    <name evidence="4" type="ORF">GCM10011532_10590</name>
</gene>
<evidence type="ECO:0000313" key="4">
    <source>
        <dbReference type="EMBL" id="GGG29008.1"/>
    </source>
</evidence>
<feature type="signal peptide" evidence="2">
    <location>
        <begin position="1"/>
        <end position="24"/>
    </location>
</feature>
<dbReference type="InterPro" id="IPR035986">
    <property type="entry name" value="PKD_dom_sf"/>
</dbReference>
<dbReference type="PANTHER" id="PTHR10963:SF24">
    <property type="entry name" value="GLYCOSIDASE C21B10.07-RELATED"/>
    <property type="match status" value="1"/>
</dbReference>
<reference evidence="5" key="1">
    <citation type="journal article" date="2019" name="Int. J. Syst. Evol. Microbiol.">
        <title>The Global Catalogue of Microorganisms (GCM) 10K type strain sequencing project: providing services to taxonomists for standard genome sequencing and annotation.</title>
        <authorList>
            <consortium name="The Broad Institute Genomics Platform"/>
            <consortium name="The Broad Institute Genome Sequencing Center for Infectious Disease"/>
            <person name="Wu L."/>
            <person name="Ma J."/>
        </authorList>
    </citation>
    <scope>NUCLEOTIDE SEQUENCE [LARGE SCALE GENOMIC DNA]</scope>
    <source>
        <strain evidence="5">CGMCC 1.15422</strain>
    </source>
</reference>
<dbReference type="CDD" id="cd00146">
    <property type="entry name" value="PKD"/>
    <property type="match status" value="1"/>
</dbReference>
<dbReference type="CDD" id="cd08023">
    <property type="entry name" value="GH16_laminarinase_like"/>
    <property type="match status" value="1"/>
</dbReference>
<feature type="domain" description="GH16" evidence="3">
    <location>
        <begin position="303"/>
        <end position="554"/>
    </location>
</feature>
<dbReference type="InterPro" id="IPR013783">
    <property type="entry name" value="Ig-like_fold"/>
</dbReference>
<evidence type="ECO:0000313" key="5">
    <source>
        <dbReference type="Proteomes" id="UP000605733"/>
    </source>
</evidence>
<name>A0ABQ1WFZ2_9FLAO</name>
<dbReference type="PANTHER" id="PTHR10963">
    <property type="entry name" value="GLYCOSYL HYDROLASE-RELATED"/>
    <property type="match status" value="1"/>
</dbReference>
<comment type="similarity">
    <text evidence="1">Belongs to the glycosyl hydrolase 16 family.</text>
</comment>
<sequence length="554" mass="59601">MMKMKNIKFINGIKFSLLAILALAVFSCVDDDYDIGTVSTPSNLSLDFEIVGASADMPDGDGSGEVIFTAKADNAMTYKFIFGDGFEKISSTGVVTYSFSGNGVNDYTVSVVASGTGGAMSSMSTEVSVFSSFDDPETKELLTGGDSKTWYVAAAQPGHLGVGPSSGDGFDSPIYYAAAPNEKAGEDVSACFYTDVLTYSLNANGDIIYNQDNNGATFYNVDFTDGAGEDQCRDLDTGGDKNASLAPATSGIESSTGTAINYANGGFMSYFIGTSTYEILEITENTMYVRAIPASNPALAWYLKFTTTPYDQQGATGGGEEEFETQFEDLAWSDEFNGDALDTETWNYEIGNGTDGWGNGEVQYYTEDNVSVQDGNLVITARREAESGFDFTSARITTQDNYEFTYGRIEARAKMPAGGGTWPAIWMLGANFDEVGWPETGEIDIMEWVGNEPNRTSSALHLPGNSGGNAVVGDAIINNATSEFHIYTAEWTEDSITFLLDGEVYFTFDNDASKPFNKDFFLILNVAMGGGLGGAIDADFQESSMEIDYIKVYQ</sequence>
<dbReference type="Gene3D" id="2.60.120.200">
    <property type="match status" value="1"/>
</dbReference>
<dbReference type="PROSITE" id="PS51762">
    <property type="entry name" value="GH16_2"/>
    <property type="match status" value="1"/>
</dbReference>
<dbReference type="EMBL" id="BMIX01000002">
    <property type="protein sequence ID" value="GGG29008.1"/>
    <property type="molecule type" value="Genomic_DNA"/>
</dbReference>
<proteinExistence type="inferred from homology"/>
<evidence type="ECO:0000259" key="3">
    <source>
        <dbReference type="PROSITE" id="PS51762"/>
    </source>
</evidence>
<dbReference type="SUPFAM" id="SSF49299">
    <property type="entry name" value="PKD domain"/>
    <property type="match status" value="1"/>
</dbReference>
<feature type="chain" id="PRO_5045480296" description="GH16 domain-containing protein" evidence="2">
    <location>
        <begin position="25"/>
        <end position="554"/>
    </location>
</feature>
<dbReference type="Proteomes" id="UP000605733">
    <property type="component" value="Unassembled WGS sequence"/>
</dbReference>
<dbReference type="Gene3D" id="2.60.40.10">
    <property type="entry name" value="Immunoglobulins"/>
    <property type="match status" value="1"/>
</dbReference>
<organism evidence="4 5">
    <name type="scientific">Christiangramia forsetii</name>
    <dbReference type="NCBI Taxonomy" id="411153"/>
    <lineage>
        <taxon>Bacteria</taxon>
        <taxon>Pseudomonadati</taxon>
        <taxon>Bacteroidota</taxon>
        <taxon>Flavobacteriia</taxon>
        <taxon>Flavobacteriales</taxon>
        <taxon>Flavobacteriaceae</taxon>
        <taxon>Christiangramia</taxon>
    </lineage>
</organism>
<dbReference type="PROSITE" id="PS51257">
    <property type="entry name" value="PROKAR_LIPOPROTEIN"/>
    <property type="match status" value="1"/>
</dbReference>
<dbReference type="InterPro" id="IPR013320">
    <property type="entry name" value="ConA-like_dom_sf"/>
</dbReference>
<accession>A0ABQ1WFZ2</accession>
<dbReference type="InterPro" id="IPR000757">
    <property type="entry name" value="Beta-glucanase-like"/>
</dbReference>
<evidence type="ECO:0000256" key="1">
    <source>
        <dbReference type="ARBA" id="ARBA00006865"/>
    </source>
</evidence>
<dbReference type="InterPro" id="IPR050546">
    <property type="entry name" value="Glycosyl_Hydrlase_16"/>
</dbReference>
<keyword evidence="5" id="KW-1185">Reference proteome</keyword>
<dbReference type="Pfam" id="PF00722">
    <property type="entry name" value="Glyco_hydro_16"/>
    <property type="match status" value="1"/>
</dbReference>
<evidence type="ECO:0000256" key="2">
    <source>
        <dbReference type="SAM" id="SignalP"/>
    </source>
</evidence>
<comment type="caution">
    <text evidence="4">The sequence shown here is derived from an EMBL/GenBank/DDBJ whole genome shotgun (WGS) entry which is preliminary data.</text>
</comment>
<keyword evidence="2" id="KW-0732">Signal</keyword>
<dbReference type="SUPFAM" id="SSF49899">
    <property type="entry name" value="Concanavalin A-like lectins/glucanases"/>
    <property type="match status" value="1"/>
</dbReference>